<name>A0A653B3Z9_ECTOL</name>
<gene>
    <name evidence="1" type="ORF">POT9AD_2288</name>
</gene>
<dbReference type="Gene3D" id="1.25.40.10">
    <property type="entry name" value="Tetratricopeptide repeat domain"/>
    <property type="match status" value="1"/>
</dbReference>
<protein>
    <submittedName>
        <fullName evidence="1">Uncharacterized protein</fullName>
    </submittedName>
</protein>
<dbReference type="InterPro" id="IPR011990">
    <property type="entry name" value="TPR-like_helical_dom_sf"/>
</dbReference>
<proteinExistence type="predicted"/>
<dbReference type="OrthoDB" id="6710670at2"/>
<reference evidence="1" key="1">
    <citation type="submission" date="2018-11" db="EMBL/GenBank/DDBJ databases">
        <authorList>
            <consortium name="Genoscope - CEA"/>
            <person name="William W."/>
        </authorList>
    </citation>
    <scope>NUCLEOTIDE SEQUENCE [LARGE SCALE GENOMIC DNA]</scope>
    <source>
        <strain evidence="1">T9AD</strain>
    </source>
</reference>
<organism evidence="1">
    <name type="scientific">Ectopseudomonas oleovorans</name>
    <name type="common">Pseudomonas oleovorans</name>
    <dbReference type="NCBI Taxonomy" id="301"/>
    <lineage>
        <taxon>Bacteria</taxon>
        <taxon>Pseudomonadati</taxon>
        <taxon>Pseudomonadota</taxon>
        <taxon>Gammaproteobacteria</taxon>
        <taxon>Pseudomonadales</taxon>
        <taxon>Pseudomonadaceae</taxon>
        <taxon>Ectopseudomonas</taxon>
    </lineage>
</organism>
<dbReference type="AlphaFoldDB" id="A0A653B3Z9"/>
<dbReference type="EMBL" id="LR130779">
    <property type="protein sequence ID" value="VDN63263.1"/>
    <property type="molecule type" value="Genomic_DNA"/>
</dbReference>
<accession>A0A653B3Z9</accession>
<evidence type="ECO:0000313" key="1">
    <source>
        <dbReference type="EMBL" id="VDN63263.1"/>
    </source>
</evidence>
<dbReference type="SUPFAM" id="SSF48452">
    <property type="entry name" value="TPR-like"/>
    <property type="match status" value="1"/>
</dbReference>
<sequence>MPIRSKRLYLSLLLAVAGSAQATEDCATVVQCNQRGTAAYQAGQYAPAIEAFERQLRRVEQGDSAQLELALNNLILANLRAGDAGMARAWLGVALDRQLNGASTRLHLGKVAEALDYQALAASPQGRYLRYGGQAVWSELQISADPQGGYRARFSPLRAGARVEEYGPAAIGKLDGRLHGDGAAMTLQDAQLGAGCAVQLLREGIALRVLEVFDDGCQDYGGMGISVAGGYIKVSR</sequence>